<dbReference type="EMBL" id="MFLF01000016">
    <property type="protein sequence ID" value="OGG59400.1"/>
    <property type="molecule type" value="Genomic_DNA"/>
</dbReference>
<dbReference type="AlphaFoldDB" id="A0A1F6DDK3"/>
<protein>
    <recommendedName>
        <fullName evidence="3">Dephospho-CoA kinase</fullName>
    </recommendedName>
</protein>
<dbReference type="Pfam" id="PF13238">
    <property type="entry name" value="AAA_18"/>
    <property type="match status" value="1"/>
</dbReference>
<dbReference type="STRING" id="1798492.A3C89_02780"/>
<comment type="caution">
    <text evidence="1">The sequence shown here is derived from an EMBL/GenBank/DDBJ whole genome shotgun (WGS) entry which is preliminary data.</text>
</comment>
<evidence type="ECO:0000313" key="1">
    <source>
        <dbReference type="EMBL" id="OGG59400.1"/>
    </source>
</evidence>
<gene>
    <name evidence="1" type="ORF">A3C89_02780</name>
</gene>
<dbReference type="PANTHER" id="PTHR41930">
    <property type="entry name" value="UPF0200 PROTEIN MJ1399"/>
    <property type="match status" value="1"/>
</dbReference>
<sequence length="179" mass="19524">MIIGITGSFGAGKGEVVEYLKAAHGFSHHSASGFITEEVVRRELPLNRDSMTLVANELRAQHGASYVVDSLYARAQAAGGNVVIESLRAPAEVARIRELGGFVIGVDAPAQLRYDRAVKRGSEKDAVTFEYFLAQERREQNPGDPTKQNIFEALKLSDIVIQNDDTLETLAERIEAALP</sequence>
<dbReference type="PANTHER" id="PTHR41930:SF1">
    <property type="entry name" value="DEPHOSPHO-COA KINASE"/>
    <property type="match status" value="1"/>
</dbReference>
<name>A0A1F6DDK3_9BACT</name>
<evidence type="ECO:0008006" key="3">
    <source>
        <dbReference type="Google" id="ProtNLM"/>
    </source>
</evidence>
<accession>A0A1F6DDK3</accession>
<dbReference type="SUPFAM" id="SSF52540">
    <property type="entry name" value="P-loop containing nucleoside triphosphate hydrolases"/>
    <property type="match status" value="1"/>
</dbReference>
<proteinExistence type="predicted"/>
<organism evidence="1 2">
    <name type="scientific">Candidatus Kaiserbacteria bacterium RIFCSPHIGHO2_02_FULL_50_50</name>
    <dbReference type="NCBI Taxonomy" id="1798492"/>
    <lineage>
        <taxon>Bacteria</taxon>
        <taxon>Candidatus Kaiseribacteriota</taxon>
    </lineage>
</organism>
<reference evidence="1 2" key="1">
    <citation type="journal article" date="2016" name="Nat. Commun.">
        <title>Thousands of microbial genomes shed light on interconnected biogeochemical processes in an aquifer system.</title>
        <authorList>
            <person name="Anantharaman K."/>
            <person name="Brown C.T."/>
            <person name="Hug L.A."/>
            <person name="Sharon I."/>
            <person name="Castelle C.J."/>
            <person name="Probst A.J."/>
            <person name="Thomas B.C."/>
            <person name="Singh A."/>
            <person name="Wilkins M.J."/>
            <person name="Karaoz U."/>
            <person name="Brodie E.L."/>
            <person name="Williams K.H."/>
            <person name="Hubbard S.S."/>
            <person name="Banfield J.F."/>
        </authorList>
    </citation>
    <scope>NUCLEOTIDE SEQUENCE [LARGE SCALE GENOMIC DNA]</scope>
</reference>
<evidence type="ECO:0000313" key="2">
    <source>
        <dbReference type="Proteomes" id="UP000178794"/>
    </source>
</evidence>
<dbReference type="InterPro" id="IPR027417">
    <property type="entry name" value="P-loop_NTPase"/>
</dbReference>
<dbReference type="Gene3D" id="3.40.50.300">
    <property type="entry name" value="P-loop containing nucleotide triphosphate hydrolases"/>
    <property type="match status" value="1"/>
</dbReference>
<dbReference type="Proteomes" id="UP000178794">
    <property type="component" value="Unassembled WGS sequence"/>
</dbReference>